<dbReference type="SUPFAM" id="SSF100950">
    <property type="entry name" value="NagB/RpiA/CoA transferase-like"/>
    <property type="match status" value="1"/>
</dbReference>
<dbReference type="PRINTS" id="PR00037">
    <property type="entry name" value="HTHLACR"/>
</dbReference>
<feature type="domain" description="HTH deoR-type" evidence="5">
    <location>
        <begin position="6"/>
        <end position="61"/>
    </location>
</feature>
<evidence type="ECO:0000256" key="1">
    <source>
        <dbReference type="ARBA" id="ARBA00022491"/>
    </source>
</evidence>
<dbReference type="GO" id="GO:0003700">
    <property type="term" value="F:DNA-binding transcription factor activity"/>
    <property type="evidence" value="ECO:0007669"/>
    <property type="project" value="InterPro"/>
</dbReference>
<dbReference type="Proteomes" id="UP000190130">
    <property type="component" value="Unassembled WGS sequence"/>
</dbReference>
<dbReference type="GO" id="GO:0003677">
    <property type="term" value="F:DNA binding"/>
    <property type="evidence" value="ECO:0007669"/>
    <property type="project" value="UniProtKB-KW"/>
</dbReference>
<dbReference type="Proteomes" id="UP000051562">
    <property type="component" value="Unassembled WGS sequence"/>
</dbReference>
<dbReference type="PROSITE" id="PS51000">
    <property type="entry name" value="HTH_DEOR_2"/>
    <property type="match status" value="1"/>
</dbReference>
<evidence type="ECO:0000313" key="6">
    <source>
        <dbReference type="EMBL" id="KQK29225.1"/>
    </source>
</evidence>
<keyword evidence="8" id="KW-1185">Reference proteome</keyword>
<dbReference type="Gene3D" id="3.40.50.1360">
    <property type="match status" value="1"/>
</dbReference>
<dbReference type="SUPFAM" id="SSF46785">
    <property type="entry name" value="Winged helix' DNA-binding domain"/>
    <property type="match status" value="1"/>
</dbReference>
<dbReference type="AlphaFoldDB" id="A0A0Q3M0I5"/>
<dbReference type="PROSITE" id="PS00894">
    <property type="entry name" value="HTH_DEOR_1"/>
    <property type="match status" value="1"/>
</dbReference>
<evidence type="ECO:0000259" key="5">
    <source>
        <dbReference type="PROSITE" id="PS51000"/>
    </source>
</evidence>
<dbReference type="InterPro" id="IPR001034">
    <property type="entry name" value="DeoR_HTH"/>
</dbReference>
<keyword evidence="3" id="KW-0238">DNA-binding</keyword>
<dbReference type="InterPro" id="IPR050313">
    <property type="entry name" value="Carb_Metab_HTH_regulators"/>
</dbReference>
<organism evidence="6 8">
    <name type="scientific">Bosea thiooxidans</name>
    <dbReference type="NCBI Taxonomy" id="53254"/>
    <lineage>
        <taxon>Bacteria</taxon>
        <taxon>Pseudomonadati</taxon>
        <taxon>Pseudomonadota</taxon>
        <taxon>Alphaproteobacteria</taxon>
        <taxon>Hyphomicrobiales</taxon>
        <taxon>Boseaceae</taxon>
        <taxon>Bosea</taxon>
    </lineage>
</organism>
<dbReference type="PANTHER" id="PTHR30363">
    <property type="entry name" value="HTH-TYPE TRANSCRIPTIONAL REGULATOR SRLR-RELATED"/>
    <property type="match status" value="1"/>
</dbReference>
<dbReference type="Gene3D" id="1.10.10.10">
    <property type="entry name" value="Winged helix-like DNA-binding domain superfamily/Winged helix DNA-binding domain"/>
    <property type="match status" value="1"/>
</dbReference>
<keyword evidence="4" id="KW-0804">Transcription</keyword>
<dbReference type="Pfam" id="PF08220">
    <property type="entry name" value="HTH_DeoR"/>
    <property type="match status" value="1"/>
</dbReference>
<dbReference type="EMBL" id="FUYX01000001">
    <property type="protein sequence ID" value="SKB40164.1"/>
    <property type="molecule type" value="Genomic_DNA"/>
</dbReference>
<keyword evidence="2" id="KW-0805">Transcription regulation</keyword>
<dbReference type="InterPro" id="IPR014036">
    <property type="entry name" value="DeoR-like_C"/>
</dbReference>
<reference evidence="6 8" key="1">
    <citation type="submission" date="2015-10" db="EMBL/GenBank/DDBJ databases">
        <title>Draft genome of Bosea thiooxidans.</title>
        <authorList>
            <person name="Wang X."/>
        </authorList>
    </citation>
    <scope>NUCLEOTIDE SEQUENCE [LARGE SCALE GENOMIC DNA]</scope>
    <source>
        <strain evidence="6 8">CGMCC 9174</strain>
    </source>
</reference>
<evidence type="ECO:0000256" key="4">
    <source>
        <dbReference type="ARBA" id="ARBA00023163"/>
    </source>
</evidence>
<dbReference type="EMBL" id="LMAR01000051">
    <property type="protein sequence ID" value="KQK29225.1"/>
    <property type="molecule type" value="Genomic_DNA"/>
</dbReference>
<dbReference type="InterPro" id="IPR036388">
    <property type="entry name" value="WH-like_DNA-bd_sf"/>
</dbReference>
<evidence type="ECO:0000313" key="8">
    <source>
        <dbReference type="Proteomes" id="UP000051562"/>
    </source>
</evidence>
<proteinExistence type="predicted"/>
<dbReference type="STRING" id="53254.SAMN05660750_00590"/>
<dbReference type="SMART" id="SM01134">
    <property type="entry name" value="DeoRC"/>
    <property type="match status" value="1"/>
</dbReference>
<reference evidence="7 9" key="2">
    <citation type="submission" date="2017-02" db="EMBL/GenBank/DDBJ databases">
        <authorList>
            <person name="Peterson S.W."/>
        </authorList>
    </citation>
    <scope>NUCLEOTIDE SEQUENCE [LARGE SCALE GENOMIC DNA]</scope>
    <source>
        <strain evidence="7 9">DSM 9653</strain>
    </source>
</reference>
<evidence type="ECO:0000313" key="9">
    <source>
        <dbReference type="Proteomes" id="UP000190130"/>
    </source>
</evidence>
<name>A0A0Q3M0I5_9HYPH</name>
<keyword evidence="1" id="KW-0678">Repressor</keyword>
<dbReference type="Pfam" id="PF00455">
    <property type="entry name" value="DeoRC"/>
    <property type="match status" value="1"/>
</dbReference>
<sequence>MTRLLAATRHEAILRRLDEARSATVEELGAWLDVSRETIRRDLKLLAGQGLLEVVHGGALRRERREAPFAERRMANREAKAAIATLAAGLVADGMSVLLDSGTTTEYVARALVQAGRRRLTIHTISVEAARICTALPEGRVRLIGGDFDGDDDATAGPEMQRVLARLSVDIAFVGVGAIDEQGELTDYTRLAATTRGLMLRAAEHPYLVGDGSKLGRRLASTVPEEGRAAGLLTDRAPPAAVAAGLAAKGVAVRVGAI</sequence>
<dbReference type="InterPro" id="IPR036390">
    <property type="entry name" value="WH_DNA-bd_sf"/>
</dbReference>
<evidence type="ECO:0000313" key="7">
    <source>
        <dbReference type="EMBL" id="SKB40164.1"/>
    </source>
</evidence>
<gene>
    <name evidence="6" type="ORF">ARD30_18480</name>
    <name evidence="7" type="ORF">SAMN05660750_00590</name>
</gene>
<dbReference type="InterPro" id="IPR018356">
    <property type="entry name" value="Tscrpt_reg_HTH_DeoR_CS"/>
</dbReference>
<dbReference type="PANTHER" id="PTHR30363:SF4">
    <property type="entry name" value="GLYCEROL-3-PHOSPHATE REGULON REPRESSOR"/>
    <property type="match status" value="1"/>
</dbReference>
<accession>A0A0Q3M0I5</accession>
<protein>
    <submittedName>
        <fullName evidence="7">Transcriptional regulator, DeoR family</fullName>
    </submittedName>
</protein>
<dbReference type="SMART" id="SM00420">
    <property type="entry name" value="HTH_DEOR"/>
    <property type="match status" value="1"/>
</dbReference>
<evidence type="ECO:0000256" key="2">
    <source>
        <dbReference type="ARBA" id="ARBA00023015"/>
    </source>
</evidence>
<dbReference type="InterPro" id="IPR037171">
    <property type="entry name" value="NagB/RpiA_transferase-like"/>
</dbReference>
<evidence type="ECO:0000256" key="3">
    <source>
        <dbReference type="ARBA" id="ARBA00023125"/>
    </source>
</evidence>
<dbReference type="RefSeq" id="WP_055729395.1">
    <property type="nucleotide sequence ID" value="NZ_FUYX01000001.1"/>
</dbReference>